<name>A0A4D6C5F2_9CHLO</name>
<gene>
    <name evidence="2" type="primary">orf306</name>
</gene>
<keyword evidence="2" id="KW-0496">Mitochondrion</keyword>
<protein>
    <submittedName>
        <fullName evidence="2">Putative LAGLIDADG homing endonuclease</fullName>
    </submittedName>
</protein>
<evidence type="ECO:0000313" key="2">
    <source>
        <dbReference type="EMBL" id="QBX98932.1"/>
    </source>
</evidence>
<organism evidence="2">
    <name type="scientific">Chloroparvula pacifica</name>
    <dbReference type="NCBI Taxonomy" id="1883388"/>
    <lineage>
        <taxon>Eukaryota</taxon>
        <taxon>Viridiplantae</taxon>
        <taxon>Chlorophyta</taxon>
        <taxon>Chloropicophyceae</taxon>
        <taxon>Chloropicales</taxon>
        <taxon>Chloropicaceae</taxon>
        <taxon>Chloroparvula</taxon>
    </lineage>
</organism>
<dbReference type="EMBL" id="MK086011">
    <property type="protein sequence ID" value="QBX98932.1"/>
    <property type="molecule type" value="Genomic_DNA"/>
</dbReference>
<keyword evidence="2" id="KW-0378">Hydrolase</keyword>
<sequence length="306" mass="36082">MELIKIRSKSPFSGKEAHNLPWFVQDIVYASILGDGHLRKDRLRGDARLCLGHGEAQEGYLRWKVDLISPFFGGKVKNSTRRERPDIPFFRYDSHVREELTDIYYNLFKKKGDEGYKVNLRLKWLNRFTALGLMVWFLDDGHLHPRDREIVIGVHSLGEANIAKLRHYLKSAWDVDTRVEMSKQTRNKKVTYHARLCFSVNQSKKFIRAIMPLIPRECKSLLYKISMVYKQHEPQQRWISDLIRLTSFSESEIAEFYRDKLSIELFSKCFPNVKVIKTDLLYIQFTLTSKDIVYVLSENDIVQLLF</sequence>
<feature type="domain" description="Homing endonuclease LAGLIDADG" evidence="1">
    <location>
        <begin position="27"/>
        <end position="206"/>
    </location>
</feature>
<geneLocation type="mitochondrion" evidence="2"/>
<dbReference type="SUPFAM" id="SSF55608">
    <property type="entry name" value="Homing endonucleases"/>
    <property type="match status" value="1"/>
</dbReference>
<dbReference type="Gene3D" id="3.10.28.10">
    <property type="entry name" value="Homing endonucleases"/>
    <property type="match status" value="1"/>
</dbReference>
<keyword evidence="2" id="KW-0540">Nuclease</keyword>
<dbReference type="AlphaFoldDB" id="A0A4D6C5F2"/>
<proteinExistence type="predicted"/>
<dbReference type="InterPro" id="IPR027434">
    <property type="entry name" value="Homing_endonucl"/>
</dbReference>
<dbReference type="GeneID" id="40513645"/>
<dbReference type="Pfam" id="PF03161">
    <property type="entry name" value="LAGLIDADG_2"/>
    <property type="match status" value="1"/>
</dbReference>
<dbReference type="GO" id="GO:0004519">
    <property type="term" value="F:endonuclease activity"/>
    <property type="evidence" value="ECO:0007669"/>
    <property type="project" value="UniProtKB-KW"/>
</dbReference>
<dbReference type="InterPro" id="IPR004860">
    <property type="entry name" value="LAGLIDADG_dom"/>
</dbReference>
<accession>A0A4D6C5F2</accession>
<reference evidence="2" key="1">
    <citation type="journal article" date="2019" name="Genome Biol. Evol.">
        <title>Tracing the Evolution of the Plastome and Mitogenome in the Chloropicophyceae Uncovered Convergent tRNA Gene Losses and a Variant Plastid Genetic Code.</title>
        <authorList>
            <person name="Turmel M."/>
            <person name="Dos Santos A.L."/>
            <person name="Otis C."/>
            <person name="Sergerie R."/>
            <person name="Lemieux C."/>
        </authorList>
    </citation>
    <scope>NUCLEOTIDE SEQUENCE</scope>
</reference>
<keyword evidence="2" id="KW-0255">Endonuclease</keyword>
<evidence type="ECO:0000259" key="1">
    <source>
        <dbReference type="Pfam" id="PF03161"/>
    </source>
</evidence>
<dbReference type="RefSeq" id="YP_009647181.1">
    <property type="nucleotide sequence ID" value="NC_042603.1"/>
</dbReference>